<dbReference type="OrthoDB" id="9767603at2"/>
<dbReference type="RefSeq" id="WP_091237703.1">
    <property type="nucleotide sequence ID" value="NZ_FNAG01000001.1"/>
</dbReference>
<feature type="domain" description="DUF2207" evidence="4">
    <location>
        <begin position="24"/>
        <end position="217"/>
    </location>
</feature>
<name>A0A1G6S007_9GAMM</name>
<feature type="signal peptide" evidence="3">
    <location>
        <begin position="1"/>
        <end position="21"/>
    </location>
</feature>
<feature type="transmembrane region" description="Helical" evidence="2">
    <location>
        <begin position="422"/>
        <end position="441"/>
    </location>
</feature>
<keyword evidence="2" id="KW-1133">Transmembrane helix</keyword>
<dbReference type="STRING" id="265719.SAMN04488509_101175"/>
<dbReference type="Pfam" id="PF09972">
    <property type="entry name" value="DUF2207"/>
    <property type="match status" value="1"/>
</dbReference>
<feature type="domain" description="Predicted membrane protein YciQ-like C-terminal" evidence="5">
    <location>
        <begin position="274"/>
        <end position="507"/>
    </location>
</feature>
<feature type="compositionally biased region" description="Gly residues" evidence="1">
    <location>
        <begin position="559"/>
        <end position="580"/>
    </location>
</feature>
<sequence length="580" mass="61758">MSGLRVLIAVLLLACTLPAAAQERILDYRVEVDIRSDGSIEVAEHIRLRAEGQQIRRGIYRDFPTRYRDRYGNAVVVDLQVLGVERDGQPEPWFTEGRDNGVRINTGGDDFLPGLPREFEFSLRYRTTRQLGFFEAHDELYWNAIGTGWAFPIEQGSVEVRLPAVVDPGTMRLDAYTGLQGAKGSDARGEVVSPGIARWTLTAPLAPGEGLTIALGFPKGLVAAPTRTERVGWLLQDNRGLLVALATLGVLLAWCVWRWRAVGRDPEAGVVIARYQPPAERSPGELRYLKRMSYDPRCLTADLLAGAVAGAAEIEREKGLMFGDTWSLSRGPVAVDESLPFTVRSLLGKLLPAGRAKLELKKSSSTAQHMQAAMLEHARALHKRLHRSHFNNNTGDTVLAVVIAVCGAVIAFLSAGGSGEPAIIGVCVLMLVVVIGFAWLVKAPTAQGRRLLDEIEGLKLYLKVAERDELAAMSGPDQPPRLDAERYEALLPYAIALDVEEAWTAKFTAAVGAAAAAAATESIRWYRGGSFNDIGSLAKAVGTGLNSSIASASSPPGSSSGGGGGGSSGGGGGGGGGGGR</sequence>
<evidence type="ECO:0000256" key="2">
    <source>
        <dbReference type="SAM" id="Phobius"/>
    </source>
</evidence>
<keyword evidence="2" id="KW-0472">Membrane</keyword>
<feature type="region of interest" description="Disordered" evidence="1">
    <location>
        <begin position="548"/>
        <end position="580"/>
    </location>
</feature>
<accession>A0A1G6S007</accession>
<evidence type="ECO:0000256" key="3">
    <source>
        <dbReference type="SAM" id="SignalP"/>
    </source>
</evidence>
<dbReference type="AlphaFoldDB" id="A0A1G6S007"/>
<keyword evidence="7" id="KW-1185">Reference proteome</keyword>
<evidence type="ECO:0000256" key="1">
    <source>
        <dbReference type="SAM" id="MobiDB-lite"/>
    </source>
</evidence>
<feature type="chain" id="PRO_5011466213" evidence="3">
    <location>
        <begin position="22"/>
        <end position="580"/>
    </location>
</feature>
<organism evidence="6 7">
    <name type="scientific">Aquimonas voraii</name>
    <dbReference type="NCBI Taxonomy" id="265719"/>
    <lineage>
        <taxon>Bacteria</taxon>
        <taxon>Pseudomonadati</taxon>
        <taxon>Pseudomonadota</taxon>
        <taxon>Gammaproteobacteria</taxon>
        <taxon>Lysobacterales</taxon>
        <taxon>Lysobacteraceae</taxon>
        <taxon>Aquimonas</taxon>
    </lineage>
</organism>
<gene>
    <name evidence="6" type="ORF">SAMN04488509_101175</name>
</gene>
<dbReference type="InterPro" id="IPR018702">
    <property type="entry name" value="DUF2207"/>
</dbReference>
<evidence type="ECO:0000313" key="7">
    <source>
        <dbReference type="Proteomes" id="UP000199603"/>
    </source>
</evidence>
<dbReference type="InterPro" id="IPR048389">
    <property type="entry name" value="YciQ-like_C"/>
</dbReference>
<keyword evidence="3" id="KW-0732">Signal</keyword>
<evidence type="ECO:0000259" key="4">
    <source>
        <dbReference type="Pfam" id="PF09972"/>
    </source>
</evidence>
<protein>
    <submittedName>
        <fullName evidence="6">Predicted membrane protein</fullName>
    </submittedName>
</protein>
<reference evidence="6 7" key="1">
    <citation type="submission" date="2016-10" db="EMBL/GenBank/DDBJ databases">
        <authorList>
            <person name="de Groot N.N."/>
        </authorList>
    </citation>
    <scope>NUCLEOTIDE SEQUENCE [LARGE SCALE GENOMIC DNA]</scope>
    <source>
        <strain evidence="6 7">DSM 16957</strain>
    </source>
</reference>
<evidence type="ECO:0000313" key="6">
    <source>
        <dbReference type="EMBL" id="SDD09507.1"/>
    </source>
</evidence>
<dbReference type="EMBL" id="FNAG01000001">
    <property type="protein sequence ID" value="SDD09507.1"/>
    <property type="molecule type" value="Genomic_DNA"/>
</dbReference>
<proteinExistence type="predicted"/>
<keyword evidence="2" id="KW-0812">Transmembrane</keyword>
<dbReference type="Proteomes" id="UP000199603">
    <property type="component" value="Unassembled WGS sequence"/>
</dbReference>
<feature type="transmembrane region" description="Helical" evidence="2">
    <location>
        <begin position="240"/>
        <end position="257"/>
    </location>
</feature>
<dbReference type="Pfam" id="PF20990">
    <property type="entry name" value="DUF2207_C"/>
    <property type="match status" value="1"/>
</dbReference>
<evidence type="ECO:0000259" key="5">
    <source>
        <dbReference type="Pfam" id="PF20990"/>
    </source>
</evidence>
<feature type="transmembrane region" description="Helical" evidence="2">
    <location>
        <begin position="397"/>
        <end position="416"/>
    </location>
</feature>